<sequence>MLKHALSIHTEAAATMQTTQDAPPTHPFIHDYFEKIVQGTPTAAALQFQNDVCLSYAELDRQSNLLADHLIREFAVEKGTLVLMFFDKCIEMVVALLAIIKAGGVYIPLDIDHPAARTQTIQALTGSKICLTSSRFAIKSRLAPEVRVLQVDRHIDALPADAACPPPSIISTGEDLCYILFTSGSSGVPKGVLVSHKSIIASVINGPKAYQEFRRKRGLKTFFFSNYAFDLSVWDVFITLTSGGCLCMAPKQAMLSDLNETLRSMDVTFLQSTPTVLSLVSPAAVPTLATVFSGGEPLTTAVRDKFLVAGTTMYTGYGPSEACVASTFSQVDITHDLRAVGRPFGANRIYILDENLDLSPVGAVGRMWIGGPQVAVGYLGQPDLTARAYLPDKFAAGGRMYDTGDLCSWAPDGQVLFHGRADGQVKIRGQRIETNEIEIALRHIVDCVDVSIIKRARSEELLAFVISRDHNATIDVEFVKRSLSTTLPIYMIPTSIVAVLALPVNPNGKLDRVALEALAPSCDNICDPAVLEKMTSVEKAMYDVWATEMPVPTLDIDFFACGGDSITAIRIVAKYRSLGYPLDLMDLYMAPTIKKQVAVLARKQNTPDVASTQCGMEYRPFELLQSELHKASIIREVVSFGYEADAVEDAYPCTAYISGLISLATVDKQSHMAHYVFEQAGAFDPKRMEAAWRSVIAKYAILRTIAIVAPRPYDEIVHVVLAARDAGVAWSYSAFTDNASRDAAIQVHVKAHPGFSMNVVPTRVALFTGPHSSVLTLELHQSQCDGWSLPLILADVHSAYSTSHFAESRESTPYSHFVRWVRDQDSQASVQYWNTLVQGAPPCLWPSTSRSSHTTETLIRTYTDGRRIVDHCAASRVTMSTFIRTAVALVLRMYSDSDDVTFGVVVSGRTGDLDGLNTTVGSCISTYPCRVQLKQNATVRALLAEVHKQSIESIPHQCVGLAEIQGSQKLFNVLLTIENLPGLHKTEHPFLGRLHQGHHLSVNYPLAITVYTSSDRAELRLHVGFDSAVLSLSDVGFFVDHLSAAFNRMLAEPEQSSLWDNTSLLTAEEGAFLRDIAGPAPSSDPTPPVQFFHTIVDDMAAKYPTQVAIEQLHGASVNYATMVSKANQAAHGLQARHIGPNVMVPILFDKNQNQIETVVSILAVMKAGGVFCTLDVGVPTSRLKSCIQQTSASFIICQPSLSVCAFELSTSVLTLEDICVGQPDTAPPTPLLHGHSLSACLFTSGSTGQPKGVLIEHSNLSAYLTNIRDIERYQEHKRFLHFSPWTFDRGLADLLLAFSCAGTLILVNMDEMLADIDSVLNETRAEHAMLTPAIAQLMDSEVEHPHLRDVVIGGDKVSAQLSGRWRKKVRLIESYGPTEASIHFTSVCRSDDPEAPAGVVGRPLGSTRVYVVDSAMKLLPVGAVGELCVAGAQVTRGYLGLPEQTAAAFVPDIFYPQERMYKTGDLVRWRDGSIQFLRRRDGDFIKFRGMRIDPTEIETVLSGSGDTHAVVQTLAFLGEDHLVATLSKSLAPQGQPTLLDDVHSLRPWIVALTEQCRQSLPGYAVPTLWLIINAMPQSVNNKIDRRQVRRVIEAVMADDPSQVQRMNDNLTAGGEAPRPPQTTLETIICGIWEHVLSRKVASVDADFFSVGGDSISSVRVLAALRHHGWMIAYQDFYAAPTIARLASLIDQQATAMASNPDGIVIQLQRGLVRDRPPIWWIHDGTGGISPSYALLDPLGPDVYGISNPATERADLAARYPSVDAFCERYMPLVPESPTVVLAGWSSGGKIALSFAAQRRAAGFPVKGVVLLDSYNTEGSSRFEPPADMNLPPLQDMQLRYMNTLGPSYLEPHCVVPVLLIKAERSLLPTPSEAAAREAHSRNKWTVRNLPLLEIVVVPNSDHASLMFNADHRRVVSGLIRDWCAKL</sequence>
<dbReference type="Pfam" id="PF00668">
    <property type="entry name" value="Condensation"/>
    <property type="match status" value="1"/>
</dbReference>
<organism evidence="6 7">
    <name type="scientific">Mycena maculata</name>
    <dbReference type="NCBI Taxonomy" id="230809"/>
    <lineage>
        <taxon>Eukaryota</taxon>
        <taxon>Fungi</taxon>
        <taxon>Dikarya</taxon>
        <taxon>Basidiomycota</taxon>
        <taxon>Agaricomycotina</taxon>
        <taxon>Agaricomycetes</taxon>
        <taxon>Agaricomycetidae</taxon>
        <taxon>Agaricales</taxon>
        <taxon>Marasmiineae</taxon>
        <taxon>Mycenaceae</taxon>
        <taxon>Mycena</taxon>
    </lineage>
</organism>
<evidence type="ECO:0000256" key="4">
    <source>
        <dbReference type="ARBA" id="ARBA00023268"/>
    </source>
</evidence>
<dbReference type="SUPFAM" id="SSF47336">
    <property type="entry name" value="ACP-like"/>
    <property type="match status" value="2"/>
</dbReference>
<dbReference type="SUPFAM" id="SSF53474">
    <property type="entry name" value="alpha/beta-Hydrolases"/>
    <property type="match status" value="1"/>
</dbReference>
<dbReference type="Gene3D" id="3.30.559.30">
    <property type="entry name" value="Nonribosomal peptide synthetase, condensation domain"/>
    <property type="match status" value="1"/>
</dbReference>
<dbReference type="Gene3D" id="3.40.50.12780">
    <property type="entry name" value="N-terminal domain of ligase-like"/>
    <property type="match status" value="2"/>
</dbReference>
<protein>
    <submittedName>
        <fullName evidence="6">Acetyl-CoA synthetase-like protein</fullName>
    </submittedName>
</protein>
<evidence type="ECO:0000256" key="3">
    <source>
        <dbReference type="ARBA" id="ARBA00022598"/>
    </source>
</evidence>
<dbReference type="NCBIfam" id="TIGR01733">
    <property type="entry name" value="AA-adenyl-dom"/>
    <property type="match status" value="1"/>
</dbReference>
<feature type="domain" description="Carrier" evidence="5">
    <location>
        <begin position="528"/>
        <end position="604"/>
    </location>
</feature>
<dbReference type="InterPro" id="IPR036736">
    <property type="entry name" value="ACP-like_sf"/>
</dbReference>
<evidence type="ECO:0000313" key="6">
    <source>
        <dbReference type="EMBL" id="KAJ7753357.1"/>
    </source>
</evidence>
<dbReference type="InterPro" id="IPR001242">
    <property type="entry name" value="Condensation_dom"/>
</dbReference>
<reference evidence="6" key="1">
    <citation type="submission" date="2023-03" db="EMBL/GenBank/DDBJ databases">
        <title>Massive genome expansion in bonnet fungi (Mycena s.s.) driven by repeated elements and novel gene families across ecological guilds.</title>
        <authorList>
            <consortium name="Lawrence Berkeley National Laboratory"/>
            <person name="Harder C.B."/>
            <person name="Miyauchi S."/>
            <person name="Viragh M."/>
            <person name="Kuo A."/>
            <person name="Thoen E."/>
            <person name="Andreopoulos B."/>
            <person name="Lu D."/>
            <person name="Skrede I."/>
            <person name="Drula E."/>
            <person name="Henrissat B."/>
            <person name="Morin E."/>
            <person name="Kohler A."/>
            <person name="Barry K."/>
            <person name="LaButti K."/>
            <person name="Morin E."/>
            <person name="Salamov A."/>
            <person name="Lipzen A."/>
            <person name="Mereny Z."/>
            <person name="Hegedus B."/>
            <person name="Baldrian P."/>
            <person name="Stursova M."/>
            <person name="Weitz H."/>
            <person name="Taylor A."/>
            <person name="Grigoriev I.V."/>
            <person name="Nagy L.G."/>
            <person name="Martin F."/>
            <person name="Kauserud H."/>
        </authorList>
    </citation>
    <scope>NUCLEOTIDE SEQUENCE</scope>
    <source>
        <strain evidence="6">CBHHK188m</strain>
    </source>
</reference>
<dbReference type="InterPro" id="IPR045851">
    <property type="entry name" value="AMP-bd_C_sf"/>
</dbReference>
<proteinExistence type="predicted"/>
<dbReference type="Gene3D" id="3.30.559.10">
    <property type="entry name" value="Chloramphenicol acetyltransferase-like domain"/>
    <property type="match status" value="1"/>
</dbReference>
<dbReference type="InterPro" id="IPR020845">
    <property type="entry name" value="AMP-binding_CS"/>
</dbReference>
<dbReference type="Gene3D" id="3.30.300.30">
    <property type="match status" value="2"/>
</dbReference>
<dbReference type="PANTHER" id="PTHR45527:SF1">
    <property type="entry name" value="FATTY ACID SYNTHASE"/>
    <property type="match status" value="1"/>
</dbReference>
<keyword evidence="7" id="KW-1185">Reference proteome</keyword>
<dbReference type="SUPFAM" id="SSF56801">
    <property type="entry name" value="Acetyl-CoA synthetase-like"/>
    <property type="match status" value="2"/>
</dbReference>
<dbReference type="PROSITE" id="PS50075">
    <property type="entry name" value="CARRIER"/>
    <property type="match status" value="2"/>
</dbReference>
<dbReference type="InterPro" id="IPR023213">
    <property type="entry name" value="CAT-like_dom_sf"/>
</dbReference>
<dbReference type="EMBL" id="JARJLG010000071">
    <property type="protein sequence ID" value="KAJ7753357.1"/>
    <property type="molecule type" value="Genomic_DNA"/>
</dbReference>
<accession>A0AAD7NBY2</accession>
<dbReference type="Pfam" id="PF00501">
    <property type="entry name" value="AMP-binding"/>
    <property type="match status" value="2"/>
</dbReference>
<dbReference type="GO" id="GO:0016874">
    <property type="term" value="F:ligase activity"/>
    <property type="evidence" value="ECO:0007669"/>
    <property type="project" value="UniProtKB-KW"/>
</dbReference>
<name>A0AAD7NBY2_9AGAR</name>
<dbReference type="FunFam" id="3.30.300.30:FF:000015">
    <property type="entry name" value="Nonribosomal peptide synthase SidD"/>
    <property type="match status" value="1"/>
</dbReference>
<dbReference type="GO" id="GO:0043041">
    <property type="term" value="P:amino acid activation for nonribosomal peptide biosynthetic process"/>
    <property type="evidence" value="ECO:0007669"/>
    <property type="project" value="TreeGrafter"/>
</dbReference>
<evidence type="ECO:0000256" key="1">
    <source>
        <dbReference type="ARBA" id="ARBA00022450"/>
    </source>
</evidence>
<evidence type="ECO:0000313" key="7">
    <source>
        <dbReference type="Proteomes" id="UP001215280"/>
    </source>
</evidence>
<evidence type="ECO:0000256" key="2">
    <source>
        <dbReference type="ARBA" id="ARBA00022553"/>
    </source>
</evidence>
<dbReference type="CDD" id="cd05930">
    <property type="entry name" value="A_NRPS"/>
    <property type="match status" value="1"/>
</dbReference>
<dbReference type="InterPro" id="IPR009081">
    <property type="entry name" value="PP-bd_ACP"/>
</dbReference>
<dbReference type="InterPro" id="IPR006162">
    <property type="entry name" value="Ppantetheine_attach_site"/>
</dbReference>
<dbReference type="Gene3D" id="3.40.50.1820">
    <property type="entry name" value="alpha/beta hydrolase"/>
    <property type="match status" value="1"/>
</dbReference>
<keyword evidence="1" id="KW-0596">Phosphopantetheine</keyword>
<dbReference type="Proteomes" id="UP001215280">
    <property type="component" value="Unassembled WGS sequence"/>
</dbReference>
<dbReference type="InterPro" id="IPR000873">
    <property type="entry name" value="AMP-dep_synth/lig_dom"/>
</dbReference>
<dbReference type="InterPro" id="IPR010071">
    <property type="entry name" value="AA_adenyl_dom"/>
</dbReference>
<dbReference type="PROSITE" id="PS00012">
    <property type="entry name" value="PHOSPHOPANTETHEINE"/>
    <property type="match status" value="1"/>
</dbReference>
<dbReference type="InterPro" id="IPR029058">
    <property type="entry name" value="AB_hydrolase_fold"/>
</dbReference>
<dbReference type="Pfam" id="PF00550">
    <property type="entry name" value="PP-binding"/>
    <property type="match status" value="2"/>
</dbReference>
<dbReference type="InterPro" id="IPR042099">
    <property type="entry name" value="ANL_N_sf"/>
</dbReference>
<dbReference type="PANTHER" id="PTHR45527">
    <property type="entry name" value="NONRIBOSOMAL PEPTIDE SYNTHETASE"/>
    <property type="match status" value="1"/>
</dbReference>
<dbReference type="GO" id="GO:0044550">
    <property type="term" value="P:secondary metabolite biosynthetic process"/>
    <property type="evidence" value="ECO:0007669"/>
    <property type="project" value="TreeGrafter"/>
</dbReference>
<dbReference type="GO" id="GO:0031177">
    <property type="term" value="F:phosphopantetheine binding"/>
    <property type="evidence" value="ECO:0007669"/>
    <property type="project" value="TreeGrafter"/>
</dbReference>
<dbReference type="GO" id="GO:0005737">
    <property type="term" value="C:cytoplasm"/>
    <property type="evidence" value="ECO:0007669"/>
    <property type="project" value="TreeGrafter"/>
</dbReference>
<dbReference type="PROSITE" id="PS00455">
    <property type="entry name" value="AMP_BINDING"/>
    <property type="match status" value="1"/>
</dbReference>
<evidence type="ECO:0000259" key="5">
    <source>
        <dbReference type="PROSITE" id="PS50075"/>
    </source>
</evidence>
<keyword evidence="3" id="KW-0436">Ligase</keyword>
<dbReference type="Gene3D" id="1.10.1200.10">
    <property type="entry name" value="ACP-like"/>
    <property type="match status" value="1"/>
</dbReference>
<keyword evidence="4" id="KW-0511">Multifunctional enzyme</keyword>
<dbReference type="CDD" id="cd19542">
    <property type="entry name" value="CT_NRPS-like"/>
    <property type="match status" value="1"/>
</dbReference>
<comment type="caution">
    <text evidence="6">The sequence shown here is derived from an EMBL/GenBank/DDBJ whole genome shotgun (WGS) entry which is preliminary data.</text>
</comment>
<dbReference type="SUPFAM" id="SSF52777">
    <property type="entry name" value="CoA-dependent acyltransferases"/>
    <property type="match status" value="2"/>
</dbReference>
<feature type="domain" description="Carrier" evidence="5">
    <location>
        <begin position="1619"/>
        <end position="1693"/>
    </location>
</feature>
<gene>
    <name evidence="6" type="ORF">DFH07DRAFT_824198</name>
</gene>
<keyword evidence="2" id="KW-0597">Phosphoprotein</keyword>